<name>A0ABV4X6S6_9CYAN</name>
<sequence length="100" mass="11761">MQITLELPNDIADKLQLQRTNISRRVLELIAADYYRQGRIGAAEVHRMLNFSSRWETYQFLKQEQAYLPYTEEDLAEDIQTINNLRRSHPTNSSNQAHLV</sequence>
<proteinExistence type="predicted"/>
<dbReference type="Pfam" id="PF03683">
    <property type="entry name" value="UPF0175"/>
    <property type="match status" value="1"/>
</dbReference>
<organism evidence="1 2">
    <name type="scientific">Floridaenema aerugineum BLCC-F46</name>
    <dbReference type="NCBI Taxonomy" id="3153654"/>
    <lineage>
        <taxon>Bacteria</taxon>
        <taxon>Bacillati</taxon>
        <taxon>Cyanobacteriota</taxon>
        <taxon>Cyanophyceae</taxon>
        <taxon>Oscillatoriophycideae</taxon>
        <taxon>Aerosakkonematales</taxon>
        <taxon>Aerosakkonemataceae</taxon>
        <taxon>Floridanema</taxon>
        <taxon>Floridanema aerugineum</taxon>
    </lineage>
</organism>
<dbReference type="InterPro" id="IPR005368">
    <property type="entry name" value="UPF0175"/>
</dbReference>
<dbReference type="RefSeq" id="WP_413271563.1">
    <property type="nucleotide sequence ID" value="NZ_JBHFNQ010000125.1"/>
</dbReference>
<protein>
    <submittedName>
        <fullName evidence="1">UPF0175 family protein</fullName>
    </submittedName>
</protein>
<comment type="caution">
    <text evidence="1">The sequence shown here is derived from an EMBL/GenBank/DDBJ whole genome shotgun (WGS) entry which is preliminary data.</text>
</comment>
<dbReference type="Proteomes" id="UP001576774">
    <property type="component" value="Unassembled WGS sequence"/>
</dbReference>
<evidence type="ECO:0000313" key="2">
    <source>
        <dbReference type="Proteomes" id="UP001576774"/>
    </source>
</evidence>
<accession>A0ABV4X6S6</accession>
<gene>
    <name evidence="1" type="ORF">ACE1CC_16690</name>
</gene>
<dbReference type="EMBL" id="JBHFNQ010000125">
    <property type="protein sequence ID" value="MFB2878491.1"/>
    <property type="molecule type" value="Genomic_DNA"/>
</dbReference>
<evidence type="ECO:0000313" key="1">
    <source>
        <dbReference type="EMBL" id="MFB2878491.1"/>
    </source>
</evidence>
<reference evidence="1 2" key="1">
    <citation type="submission" date="2024-09" db="EMBL/GenBank/DDBJ databases">
        <title>Floridaenema gen nov. (Aerosakkonemataceae, Aerosakkonematales ord. nov., Cyanobacteria) from benthic tropical and subtropical fresh waters, with the description of four new species.</title>
        <authorList>
            <person name="Moretto J.A."/>
            <person name="Berthold D.E."/>
            <person name="Lefler F.W."/>
            <person name="Huang I.-S."/>
            <person name="Laughinghouse H. IV."/>
        </authorList>
    </citation>
    <scope>NUCLEOTIDE SEQUENCE [LARGE SCALE GENOMIC DNA]</scope>
    <source>
        <strain evidence="1 2">BLCC-F46</strain>
    </source>
</reference>
<keyword evidence="2" id="KW-1185">Reference proteome</keyword>